<evidence type="ECO:0000259" key="8">
    <source>
        <dbReference type="Pfam" id="PF21467"/>
    </source>
</evidence>
<keyword evidence="3 4" id="KW-0326">Glycosidase</keyword>
<dbReference type="InterPro" id="IPR017853">
    <property type="entry name" value="GH"/>
</dbReference>
<dbReference type="PIRSF" id="PIRSF006336">
    <property type="entry name" value="B-gal"/>
    <property type="match status" value="1"/>
</dbReference>
<protein>
    <recommendedName>
        <fullName evidence="4">Beta-galactosidase</fullName>
        <ecNumber evidence="4">3.2.1.23</ecNumber>
    </recommendedName>
</protein>
<evidence type="ECO:0000256" key="2">
    <source>
        <dbReference type="ARBA" id="ARBA00022801"/>
    </source>
</evidence>
<sequence>MSSLTSPAPVVADASGAPSRFVVGEEHFLLDGRPHQVLSGAIHYFRVHPDQWADRIRKARLMGLNTVETYVPWNAHQPSPDVGPRFDGDLDLARFLDLVAAEGMHAVVRPGPFVCAEWDNGGLPAWLFTDPELGVRRHEPRFLAAVQGFFDRLLPVLAAAQVDRGGPVVLVQVENEYGAYGSDQAYLAALAAMVRAGGITVPLFTCDQADATMLADGGLPGVLRTATFGSRTAERLAVLRAAQPTGPLMCAEFWNGWFDHWGTHHHRTDAAAQAAELDALLSAGASVNLYMFCGGTNFGFTSGANDKGIYAPTTTSYDYDAPLSEDGWPTAKYHAFRAVLARHGRVPDEEPPRRAPAPELAVELDEQVALDAVVDRLGPVLCFDAPPPVEAVGQHAGFTEYTTTLPARPAGDALVLPDVRDRAVVTLDGLVLGTVDRETRTAVLAVPPTAGGTLRVLLEDQGRVNYGPRIGEPKGLLGGVRLGAEELRGWRVRPVALNLDVVRGALRPAPGGPRAGTAFHRGTFDLATSADLHLRLDGWTKGVAFVNGFALGRYWSRGPQRTLYVPGPVTRAGANELVVLELHGTADARARFVAEPDLGPDEA</sequence>
<dbReference type="PANTHER" id="PTHR23421">
    <property type="entry name" value="BETA-GALACTOSIDASE RELATED"/>
    <property type="match status" value="1"/>
</dbReference>
<evidence type="ECO:0000313" key="9">
    <source>
        <dbReference type="EMBL" id="MBP2415197.1"/>
    </source>
</evidence>
<feature type="domain" description="Glycoside hydrolase 35 catalytic" evidence="6">
    <location>
        <begin position="28"/>
        <end position="341"/>
    </location>
</feature>
<dbReference type="SUPFAM" id="SSF51445">
    <property type="entry name" value="(Trans)glycosidases"/>
    <property type="match status" value="1"/>
</dbReference>
<evidence type="ECO:0000256" key="4">
    <source>
        <dbReference type="RuleBase" id="RU000675"/>
    </source>
</evidence>
<dbReference type="EC" id="3.2.1.23" evidence="4"/>
<evidence type="ECO:0000313" key="10">
    <source>
        <dbReference type="Proteomes" id="UP000758168"/>
    </source>
</evidence>
<evidence type="ECO:0000256" key="5">
    <source>
        <dbReference type="RuleBase" id="RU003679"/>
    </source>
</evidence>
<proteinExistence type="inferred from homology"/>
<dbReference type="PRINTS" id="PR00742">
    <property type="entry name" value="GLHYDRLASE35"/>
</dbReference>
<dbReference type="Pfam" id="PF21317">
    <property type="entry name" value="BetaGal_ABD_1"/>
    <property type="match status" value="1"/>
</dbReference>
<evidence type="ECO:0000256" key="1">
    <source>
        <dbReference type="ARBA" id="ARBA00009809"/>
    </source>
</evidence>
<name>A0ABS4Z3B1_9ACTN</name>
<comment type="caution">
    <text evidence="9">The sequence shown here is derived from an EMBL/GenBank/DDBJ whole genome shotgun (WGS) entry which is preliminary data.</text>
</comment>
<dbReference type="Gene3D" id="3.20.20.80">
    <property type="entry name" value="Glycosidases"/>
    <property type="match status" value="1"/>
</dbReference>
<feature type="domain" description="Beta-galactosidase galactose-binding" evidence="8">
    <location>
        <begin position="518"/>
        <end position="575"/>
    </location>
</feature>
<dbReference type="Pfam" id="PF21467">
    <property type="entry name" value="BetaGal_gal-bd"/>
    <property type="match status" value="1"/>
</dbReference>
<feature type="domain" description="Beta-galactosidase 1-like first all-beta" evidence="7">
    <location>
        <begin position="389"/>
        <end position="495"/>
    </location>
</feature>
<comment type="similarity">
    <text evidence="1 5">Belongs to the glycosyl hydrolase 35 family.</text>
</comment>
<dbReference type="InterPro" id="IPR031330">
    <property type="entry name" value="Gly_Hdrlase_35_cat"/>
</dbReference>
<dbReference type="SUPFAM" id="SSF49785">
    <property type="entry name" value="Galactose-binding domain-like"/>
    <property type="match status" value="1"/>
</dbReference>
<dbReference type="InterPro" id="IPR026283">
    <property type="entry name" value="B-gal_1-like"/>
</dbReference>
<reference evidence="9 10" key="1">
    <citation type="submission" date="2021-03" db="EMBL/GenBank/DDBJ databases">
        <title>Sequencing the genomes of 1000 actinobacteria strains.</title>
        <authorList>
            <person name="Klenk H.-P."/>
        </authorList>
    </citation>
    <scope>NUCLEOTIDE SEQUENCE [LARGE SCALE GENOMIC DNA]</scope>
    <source>
        <strain evidence="9 10">DSM 12936</strain>
    </source>
</reference>
<dbReference type="EMBL" id="JAGIOB010000001">
    <property type="protein sequence ID" value="MBP2415197.1"/>
    <property type="molecule type" value="Genomic_DNA"/>
</dbReference>
<dbReference type="RefSeq" id="WP_210052015.1">
    <property type="nucleotide sequence ID" value="NZ_BAAAMH010000008.1"/>
</dbReference>
<keyword evidence="10" id="KW-1185">Reference proteome</keyword>
<dbReference type="InterPro" id="IPR001944">
    <property type="entry name" value="Glycoside_Hdrlase_35"/>
</dbReference>
<dbReference type="PROSITE" id="PS01182">
    <property type="entry name" value="GLYCOSYL_HYDROL_F35"/>
    <property type="match status" value="1"/>
</dbReference>
<dbReference type="GO" id="GO:0004565">
    <property type="term" value="F:beta-galactosidase activity"/>
    <property type="evidence" value="ECO:0007669"/>
    <property type="project" value="UniProtKB-EC"/>
</dbReference>
<organism evidence="9 10">
    <name type="scientific">Microlunatus capsulatus</name>
    <dbReference type="NCBI Taxonomy" id="99117"/>
    <lineage>
        <taxon>Bacteria</taxon>
        <taxon>Bacillati</taxon>
        <taxon>Actinomycetota</taxon>
        <taxon>Actinomycetes</taxon>
        <taxon>Propionibacteriales</taxon>
        <taxon>Propionibacteriaceae</taxon>
        <taxon>Microlunatus</taxon>
    </lineage>
</organism>
<dbReference type="Gene3D" id="2.60.120.260">
    <property type="entry name" value="Galactose-binding domain-like"/>
    <property type="match status" value="2"/>
</dbReference>
<dbReference type="InterPro" id="IPR008979">
    <property type="entry name" value="Galactose-bd-like_sf"/>
</dbReference>
<dbReference type="InterPro" id="IPR019801">
    <property type="entry name" value="Glyco_hydro_35_CS"/>
</dbReference>
<evidence type="ECO:0000259" key="6">
    <source>
        <dbReference type="Pfam" id="PF01301"/>
    </source>
</evidence>
<dbReference type="InterPro" id="IPR048912">
    <property type="entry name" value="BetaGal1-like_ABD1"/>
</dbReference>
<gene>
    <name evidence="9" type="ORF">JOF54_000119</name>
</gene>
<dbReference type="Proteomes" id="UP000758168">
    <property type="component" value="Unassembled WGS sequence"/>
</dbReference>
<dbReference type="Pfam" id="PF01301">
    <property type="entry name" value="Glyco_hydro_35"/>
    <property type="match status" value="1"/>
</dbReference>
<keyword evidence="2 4" id="KW-0378">Hydrolase</keyword>
<accession>A0ABS4Z3B1</accession>
<evidence type="ECO:0000259" key="7">
    <source>
        <dbReference type="Pfam" id="PF21317"/>
    </source>
</evidence>
<dbReference type="InterPro" id="IPR048913">
    <property type="entry name" value="BetaGal_gal-bd"/>
</dbReference>
<comment type="catalytic activity">
    <reaction evidence="4">
        <text>Hydrolysis of terminal non-reducing beta-D-galactose residues in beta-D-galactosides.</text>
        <dbReference type="EC" id="3.2.1.23"/>
    </reaction>
</comment>
<evidence type="ECO:0000256" key="3">
    <source>
        <dbReference type="ARBA" id="ARBA00023295"/>
    </source>
</evidence>